<proteinExistence type="predicted"/>
<feature type="domain" description="Glycosyltransferase 2-like" evidence="1">
    <location>
        <begin position="526"/>
        <end position="676"/>
    </location>
</feature>
<keyword evidence="2" id="KW-0808">Transferase</keyword>
<gene>
    <name evidence="2" type="ORF">DW682_03170</name>
</gene>
<dbReference type="Proteomes" id="UP000283983">
    <property type="component" value="Unassembled WGS sequence"/>
</dbReference>
<dbReference type="InterPro" id="IPR029044">
    <property type="entry name" value="Nucleotide-diphossugar_trans"/>
</dbReference>
<dbReference type="Gene3D" id="3.90.550.10">
    <property type="entry name" value="Spore Coat Polysaccharide Biosynthesis Protein SpsA, Chain A"/>
    <property type="match status" value="2"/>
</dbReference>
<sequence>MRCTGICRGQGVAYLAVEFEMHDQASEVRFLSHSEEGVELPIEAYHMETNSRGVYRCVVVVPLLDTRRVSVEMRQLDMGGSELCRAHKVFSRFAIKWASRFNYKFANDRAFSMRDIDLSTYAGQIHLTPKALTSAPQKGELILKGQICLPSEDFASLRVIDGNGMAVDCPSLRVGNPADVTVMGGLRREMPFTVRVPDDGKTYCVVADSQKGNRSGFLCLDPAARAHYLATLSPSMYRCAGGPEYKSRTIARGRFLSGINREEFVDLVGPKFSVIVPLYRTPVNFLTDMVGSVIDQVYQNWELILLNASPEDATLQDALTRITDDRVRVIELEGNNGISDNSNVGIEAASGDYVVFFDHDDLLDPLALYYYAEAINEDGSIDALYCDEDFLNEEGEFVAPHFKSDFNLDLLRCHNYITHLLAVRAAFAKELMLRSAFDGAQDYDFLLRLVERTTNIVHIPDVLYHWRISDTSTAKSAGNKGYADDAGRRALQEHLDRCGIAATAELTDNACFYHVTYEVVGDPLVSILIPNKDSVKVLKRCIDSVEDLTSYRNFEIIIIENNSVEEETFTYYEQAVAQYDNIRVVTWHGEFNYSAINNFGARDAKGDFILLLNNDVEVIEPKWLESMLAICQRPEVGVVGAKLLYPDDTVQHAGVIMVKCQSIAEEASPGHAFWNLDRDDPGYMRRASLVQDLSAVTGACLMTKSSVFDELGGLNEEFVVAFNDVDYCLRVRELDKLVVYTPDALLYHHESFSRGSDAVGKNMMRFIGEQGKLRSAWSKYYACGDPYHRPAATMGYYPEVPLLK</sequence>
<reference evidence="2 3" key="1">
    <citation type="submission" date="2018-08" db="EMBL/GenBank/DDBJ databases">
        <title>A genome reference for cultivated species of the human gut microbiota.</title>
        <authorList>
            <person name="Zou Y."/>
            <person name="Xue W."/>
            <person name="Luo G."/>
        </authorList>
    </citation>
    <scope>NUCLEOTIDE SEQUENCE [LARGE SCALE GENOMIC DNA]</scope>
    <source>
        <strain evidence="2 3">AM25-33</strain>
    </source>
</reference>
<dbReference type="EMBL" id="QSLJ01000001">
    <property type="protein sequence ID" value="RHF38705.1"/>
    <property type="molecule type" value="Genomic_DNA"/>
</dbReference>
<evidence type="ECO:0000313" key="2">
    <source>
        <dbReference type="EMBL" id="RHF38705.1"/>
    </source>
</evidence>
<dbReference type="CDD" id="cd04186">
    <property type="entry name" value="GT_2_like_c"/>
    <property type="match status" value="1"/>
</dbReference>
<comment type="caution">
    <text evidence="2">The sequence shown here is derived from an EMBL/GenBank/DDBJ whole genome shotgun (WGS) entry which is preliminary data.</text>
</comment>
<dbReference type="PANTHER" id="PTHR43179:SF7">
    <property type="entry name" value="RHAMNOSYLTRANSFERASE WBBL"/>
    <property type="match status" value="1"/>
</dbReference>
<accession>A0A414NG08</accession>
<organism evidence="2 3">
    <name type="scientific">Collinsella intestinalis</name>
    <dbReference type="NCBI Taxonomy" id="147207"/>
    <lineage>
        <taxon>Bacteria</taxon>
        <taxon>Bacillati</taxon>
        <taxon>Actinomycetota</taxon>
        <taxon>Coriobacteriia</taxon>
        <taxon>Coriobacteriales</taxon>
        <taxon>Coriobacteriaceae</taxon>
        <taxon>Collinsella</taxon>
    </lineage>
</organism>
<protein>
    <submittedName>
        <fullName evidence="2">Glycosyltransferase family 2 protein</fullName>
    </submittedName>
</protein>
<name>A0A414NG08_9ACTN</name>
<dbReference type="CDD" id="cd04184">
    <property type="entry name" value="GT2_RfbC_Mx_like"/>
    <property type="match status" value="1"/>
</dbReference>
<dbReference type="SUPFAM" id="SSF53448">
    <property type="entry name" value="Nucleotide-diphospho-sugar transferases"/>
    <property type="match status" value="2"/>
</dbReference>
<dbReference type="PANTHER" id="PTHR43179">
    <property type="entry name" value="RHAMNOSYLTRANSFERASE WBBL"/>
    <property type="match status" value="1"/>
</dbReference>
<evidence type="ECO:0000313" key="3">
    <source>
        <dbReference type="Proteomes" id="UP000283983"/>
    </source>
</evidence>
<keyword evidence="3" id="KW-1185">Reference proteome</keyword>
<dbReference type="AlphaFoldDB" id="A0A414NG08"/>
<dbReference type="InterPro" id="IPR001173">
    <property type="entry name" value="Glyco_trans_2-like"/>
</dbReference>
<dbReference type="GO" id="GO:0016757">
    <property type="term" value="F:glycosyltransferase activity"/>
    <property type="evidence" value="ECO:0007669"/>
    <property type="project" value="UniProtKB-KW"/>
</dbReference>
<dbReference type="InParanoid" id="A0A414NG08"/>
<evidence type="ECO:0000259" key="1">
    <source>
        <dbReference type="Pfam" id="PF00535"/>
    </source>
</evidence>
<dbReference type="Pfam" id="PF00535">
    <property type="entry name" value="Glycos_transf_2"/>
    <property type="match status" value="2"/>
</dbReference>
<feature type="domain" description="Glycosyltransferase 2-like" evidence="1">
    <location>
        <begin position="273"/>
        <end position="382"/>
    </location>
</feature>